<organism evidence="1 2">
    <name type="scientific">Bisbaumannia pacifica</name>
    <dbReference type="NCBI Taxonomy" id="77098"/>
    <lineage>
        <taxon>Bacteria</taxon>
        <taxon>Pseudomonadati</taxon>
        <taxon>Pseudomonadota</taxon>
        <taxon>Gammaproteobacteria</taxon>
        <taxon>Oceanospirillales</taxon>
        <taxon>Halomonadaceae</taxon>
        <taxon>Bisbaumannia</taxon>
    </lineage>
</organism>
<dbReference type="RefSeq" id="WP_146804255.1">
    <property type="nucleotide sequence ID" value="NZ_BJUK01000056.1"/>
</dbReference>
<dbReference type="Proteomes" id="UP000321275">
    <property type="component" value="Unassembled WGS sequence"/>
</dbReference>
<keyword evidence="2" id="KW-1185">Reference proteome</keyword>
<sequence length="90" mass="10660">MVDGLLSAITGRQHHFKLVVRYTPDGRRGEYYAERITTVWMRERQSITDERQIRKMMGASLVESVPQYLRNNGNIEIRGAYYLGWFRPRP</sequence>
<evidence type="ECO:0000313" key="1">
    <source>
        <dbReference type="EMBL" id="GEK48936.1"/>
    </source>
</evidence>
<comment type="caution">
    <text evidence="1">The sequence shown here is derived from an EMBL/GenBank/DDBJ whole genome shotgun (WGS) entry which is preliminary data.</text>
</comment>
<dbReference type="EMBL" id="BJUK01000056">
    <property type="protein sequence ID" value="GEK48936.1"/>
    <property type="molecule type" value="Genomic_DNA"/>
</dbReference>
<proteinExistence type="predicted"/>
<dbReference type="AlphaFoldDB" id="A0A510XBY6"/>
<accession>A0A510XBY6</accession>
<dbReference type="OrthoDB" id="9884386at2"/>
<protein>
    <submittedName>
        <fullName evidence="1">Uncharacterized protein</fullName>
    </submittedName>
</protein>
<reference evidence="1 2" key="1">
    <citation type="submission" date="2019-07" db="EMBL/GenBank/DDBJ databases">
        <title>Whole genome shotgun sequence of Halomonas pacifica NBRC 102220.</title>
        <authorList>
            <person name="Hosoyama A."/>
            <person name="Uohara A."/>
            <person name="Ohji S."/>
            <person name="Ichikawa N."/>
        </authorList>
    </citation>
    <scope>NUCLEOTIDE SEQUENCE [LARGE SCALE GENOMIC DNA]</scope>
    <source>
        <strain evidence="1 2">NBRC 102220</strain>
    </source>
</reference>
<name>A0A510XBY6_9GAMM</name>
<evidence type="ECO:0000313" key="2">
    <source>
        <dbReference type="Proteomes" id="UP000321275"/>
    </source>
</evidence>
<gene>
    <name evidence="1" type="ORF">HPA02_32190</name>
</gene>